<protein>
    <submittedName>
        <fullName evidence="8">LysR family transcriptional regulator</fullName>
    </submittedName>
</protein>
<feature type="domain" description="HTH lysR-type" evidence="5">
    <location>
        <begin position="1"/>
        <end position="57"/>
    </location>
</feature>
<dbReference type="Pfam" id="PF03466">
    <property type="entry name" value="LysR_substrate"/>
    <property type="match status" value="1"/>
</dbReference>
<evidence type="ECO:0000313" key="11">
    <source>
        <dbReference type="Proteomes" id="UP000253857"/>
    </source>
</evidence>
<evidence type="ECO:0000313" key="6">
    <source>
        <dbReference type="EMBL" id="MVN32598.1"/>
    </source>
</evidence>
<dbReference type="InterPro" id="IPR036390">
    <property type="entry name" value="WH_DNA-bd_sf"/>
</dbReference>
<dbReference type="Pfam" id="PF00126">
    <property type="entry name" value="HTH_1"/>
    <property type="match status" value="1"/>
</dbReference>
<dbReference type="InterPro" id="IPR000847">
    <property type="entry name" value="LysR_HTH_N"/>
</dbReference>
<organism evidence="8 11">
    <name type="scientific">Eggerthella lenta</name>
    <name type="common">Eubacterium lentum</name>
    <dbReference type="NCBI Taxonomy" id="84112"/>
    <lineage>
        <taxon>Bacteria</taxon>
        <taxon>Bacillati</taxon>
        <taxon>Actinomycetota</taxon>
        <taxon>Coriobacteriia</taxon>
        <taxon>Eggerthellales</taxon>
        <taxon>Eggerthellaceae</taxon>
        <taxon>Eggerthella</taxon>
    </lineage>
</organism>
<dbReference type="Proteomes" id="UP000253915">
    <property type="component" value="Unassembled WGS sequence"/>
</dbReference>
<name>A0A369N8U3_EGGLN</name>
<reference evidence="10 11" key="1">
    <citation type="journal article" date="2018" name="Elife">
        <title>Discovery and characterization of a prevalent human gut bacterial enzyme sufficient for the inactivation of a family of plant toxins.</title>
        <authorList>
            <person name="Koppel N."/>
            <person name="Bisanz J.E."/>
            <person name="Pandelia M.E."/>
            <person name="Turnbaugh P.J."/>
            <person name="Balskus E.P."/>
        </authorList>
    </citation>
    <scope>NUCLEOTIDE SEQUENCE [LARGE SCALE GENOMIC DNA]</scope>
    <source>
        <strain evidence="9 12">16A</strain>
        <strain evidence="8 11">FAA1-1-60AUCSF</strain>
        <strain evidence="7 10">MR1 #12</strain>
    </source>
</reference>
<dbReference type="PROSITE" id="PS50931">
    <property type="entry name" value="HTH_LYSR"/>
    <property type="match status" value="1"/>
</dbReference>
<dbReference type="GO" id="GO:0032993">
    <property type="term" value="C:protein-DNA complex"/>
    <property type="evidence" value="ECO:0007669"/>
    <property type="project" value="TreeGrafter"/>
</dbReference>
<sequence>MDIEILKEFVFLSKGLNVTKASRELNMAQSTLSSHIIKLERDLGCSLVERDGSPRLTLAGREFLEVASEIVCLYDGFKERGVVQRGREDAVITVWAPQRREGFVIALLDAVIGFKGKYPQAIVDVQDTHGGDTLDELRKGVLDCGYYCNAVADPSLEEDFQLVPLLDEEFIIWMDKDSPLRDCDSLTPCDLEGYQLPVPVGMGTHSVHLQTMYEELFSLYGAKANVKPRYCRSVDDFFLSKINRDDLIILNRGSQIIEAMNEANGKVMGRFNPPIYSTGYLVFRSEDNSDMVECFKSHVLAFYEEAKISSLSNEAFKD</sequence>
<dbReference type="InterPro" id="IPR005119">
    <property type="entry name" value="LysR_subst-bd"/>
</dbReference>
<dbReference type="Proteomes" id="UP000253857">
    <property type="component" value="Unassembled WGS sequence"/>
</dbReference>
<dbReference type="AlphaFoldDB" id="A0A369N8U3"/>
<dbReference type="Proteomes" id="UP000436429">
    <property type="component" value="Unassembled WGS sequence"/>
</dbReference>
<keyword evidence="4" id="KW-0804">Transcription</keyword>
<keyword evidence="3" id="KW-0238">DNA-binding</keyword>
<dbReference type="Gene3D" id="3.40.190.10">
    <property type="entry name" value="Periplasmic binding protein-like II"/>
    <property type="match status" value="2"/>
</dbReference>
<evidence type="ECO:0000259" key="5">
    <source>
        <dbReference type="PROSITE" id="PS50931"/>
    </source>
</evidence>
<evidence type="ECO:0000313" key="10">
    <source>
        <dbReference type="Proteomes" id="UP000253752"/>
    </source>
</evidence>
<evidence type="ECO:0000313" key="9">
    <source>
        <dbReference type="EMBL" id="RDC41065.1"/>
    </source>
</evidence>
<evidence type="ECO:0000256" key="1">
    <source>
        <dbReference type="ARBA" id="ARBA00009437"/>
    </source>
</evidence>
<dbReference type="GO" id="GO:0003700">
    <property type="term" value="F:DNA-binding transcription factor activity"/>
    <property type="evidence" value="ECO:0007669"/>
    <property type="project" value="InterPro"/>
</dbReference>
<evidence type="ECO:0000256" key="3">
    <source>
        <dbReference type="ARBA" id="ARBA00023125"/>
    </source>
</evidence>
<dbReference type="Gene3D" id="1.10.10.10">
    <property type="entry name" value="Winged helix-like DNA-binding domain superfamily/Winged helix DNA-binding domain"/>
    <property type="match status" value="1"/>
</dbReference>
<evidence type="ECO:0000256" key="2">
    <source>
        <dbReference type="ARBA" id="ARBA00023015"/>
    </source>
</evidence>
<evidence type="ECO:0000313" key="8">
    <source>
        <dbReference type="EMBL" id="RDB86985.1"/>
    </source>
</evidence>
<dbReference type="SUPFAM" id="SSF46785">
    <property type="entry name" value="Winged helix' DNA-binding domain"/>
    <property type="match status" value="1"/>
</dbReference>
<dbReference type="EMBL" id="WPOM01000008">
    <property type="protein sequence ID" value="MVN32598.1"/>
    <property type="molecule type" value="Genomic_DNA"/>
</dbReference>
<dbReference type="RefSeq" id="WP_009305990.1">
    <property type="nucleotide sequence ID" value="NZ_AP031442.1"/>
</dbReference>
<comment type="similarity">
    <text evidence="1">Belongs to the LysR transcriptional regulatory family.</text>
</comment>
<dbReference type="PANTHER" id="PTHR30346:SF28">
    <property type="entry name" value="HTH-TYPE TRANSCRIPTIONAL REGULATOR CYNR"/>
    <property type="match status" value="1"/>
</dbReference>
<dbReference type="GO" id="GO:0003677">
    <property type="term" value="F:DNA binding"/>
    <property type="evidence" value="ECO:0007669"/>
    <property type="project" value="UniProtKB-KW"/>
</dbReference>
<dbReference type="GeneID" id="69509862"/>
<evidence type="ECO:0000256" key="4">
    <source>
        <dbReference type="ARBA" id="ARBA00023163"/>
    </source>
</evidence>
<evidence type="ECO:0000313" key="13">
    <source>
        <dbReference type="Proteomes" id="UP000436429"/>
    </source>
</evidence>
<proteinExistence type="inferred from homology"/>
<dbReference type="PANTHER" id="PTHR30346">
    <property type="entry name" value="TRANSCRIPTIONAL DUAL REGULATOR HCAR-RELATED"/>
    <property type="match status" value="1"/>
</dbReference>
<dbReference type="EMBL" id="PPUQ01000002">
    <property type="protein sequence ID" value="RDC41065.1"/>
    <property type="molecule type" value="Genomic_DNA"/>
</dbReference>
<comment type="caution">
    <text evidence="8">The sequence shown here is derived from an EMBL/GenBank/DDBJ whole genome shotgun (WGS) entry which is preliminary data.</text>
</comment>
<gene>
    <name evidence="9" type="ORF">C1853_02925</name>
    <name evidence="8" type="ORF">C1871_05425</name>
    <name evidence="7" type="ORF">C1872_06615</name>
    <name evidence="6" type="ORF">GO726_05370</name>
</gene>
<evidence type="ECO:0000313" key="7">
    <source>
        <dbReference type="EMBL" id="RDB80062.1"/>
    </source>
</evidence>
<dbReference type="PRINTS" id="PR00039">
    <property type="entry name" value="HTHLYSR"/>
</dbReference>
<dbReference type="EMBL" id="PPTX01000008">
    <property type="protein sequence ID" value="RDB80062.1"/>
    <property type="molecule type" value="Genomic_DNA"/>
</dbReference>
<dbReference type="SUPFAM" id="SSF53850">
    <property type="entry name" value="Periplasmic binding protein-like II"/>
    <property type="match status" value="1"/>
</dbReference>
<evidence type="ECO:0000313" key="12">
    <source>
        <dbReference type="Proteomes" id="UP000253915"/>
    </source>
</evidence>
<dbReference type="EMBL" id="PPTY01000006">
    <property type="protein sequence ID" value="RDB86985.1"/>
    <property type="molecule type" value="Genomic_DNA"/>
</dbReference>
<reference evidence="6 13" key="2">
    <citation type="submission" date="2019-11" db="EMBL/GenBank/DDBJ databases">
        <title>Whole genome shotgun sequencing (WGS) data from Adlercreutzia equolifaciens ResAG-91, Eggerthella lenta MRI-F36, MRI-F37, MRI-F40, ResAG-49, ResAG-88, ResAG-121, ResAG-145, and Gordonibacter sp. ResAG-5, ResAG-26, ResAG-43, ResAG-50, ResAG-59.</title>
        <authorList>
            <person name="Stoll D.A."/>
            <person name="Danylec N."/>
            <person name="Franz C.M.A.P."/>
            <person name="Huch M."/>
        </authorList>
    </citation>
    <scope>NUCLEOTIDE SEQUENCE [LARGE SCALE GENOMIC DNA]</scope>
    <source>
        <strain evidence="6 13">ResAG-88</strain>
    </source>
</reference>
<keyword evidence="2" id="KW-0805">Transcription regulation</keyword>
<dbReference type="Proteomes" id="UP000253752">
    <property type="component" value="Unassembled WGS sequence"/>
</dbReference>
<dbReference type="InterPro" id="IPR036388">
    <property type="entry name" value="WH-like_DNA-bd_sf"/>
</dbReference>
<accession>A0A369N8U3</accession>